<dbReference type="InterPro" id="IPR003593">
    <property type="entry name" value="AAA+_ATPase"/>
</dbReference>
<dbReference type="PROSITE" id="PS00211">
    <property type="entry name" value="ABC_TRANSPORTER_1"/>
    <property type="match status" value="1"/>
</dbReference>
<dbReference type="KEGG" id="bmei:Spa11_41930"/>
<dbReference type="InterPro" id="IPR027417">
    <property type="entry name" value="P-loop_NTPase"/>
</dbReference>
<feature type="domain" description="ABC transporter" evidence="6">
    <location>
        <begin position="5"/>
        <end position="230"/>
    </location>
</feature>
<evidence type="ECO:0000313" key="7">
    <source>
        <dbReference type="EMBL" id="QDV75970.1"/>
    </source>
</evidence>
<sequence length="312" mass="34239">MNAAIQIEGVTKRFGRHTAVDDVSLNVPRSSVFALLGENGAGKTTLVRMLLGLETPDAGRLTVLGLSSRKEGDAIRQRIGYVPERPTLYEWMTAAEIGWFTAGFYADGFEQHYRNLLDFYRVPLKRKIKHMSKGMRAKVALALAMGHQPELLVLDEPTSGLDTLVRREFLESMVDIAAEGRTVLLCSHLIGEVERVADRVAILRAGQVLACERLDELKRTSVEATITMHGSSGVLPELPGEVLLSRRRGKQWQVLLRGVADHDSLSSLAESEAIVAVDTRTPSLEELFVAYLQSNGPSAPGESAERKPLPVS</sequence>
<keyword evidence="4" id="KW-0547">Nucleotide-binding</keyword>
<dbReference type="InterPro" id="IPR003439">
    <property type="entry name" value="ABC_transporter-like_ATP-bd"/>
</dbReference>
<keyword evidence="5 7" id="KW-0067">ATP-binding</keyword>
<dbReference type="Gene3D" id="3.40.50.300">
    <property type="entry name" value="P-loop containing nucleotide triphosphate hydrolases"/>
    <property type="match status" value="1"/>
</dbReference>
<dbReference type="InterPro" id="IPR050763">
    <property type="entry name" value="ABC_transporter_ATP-binding"/>
</dbReference>
<dbReference type="EMBL" id="CP036349">
    <property type="protein sequence ID" value="QDV75970.1"/>
    <property type="molecule type" value="Genomic_DNA"/>
</dbReference>
<evidence type="ECO:0000259" key="6">
    <source>
        <dbReference type="PROSITE" id="PS50893"/>
    </source>
</evidence>
<dbReference type="PANTHER" id="PTHR42711">
    <property type="entry name" value="ABC TRANSPORTER ATP-BINDING PROTEIN"/>
    <property type="match status" value="1"/>
</dbReference>
<evidence type="ECO:0000256" key="1">
    <source>
        <dbReference type="ARBA" id="ARBA00005417"/>
    </source>
</evidence>
<dbReference type="GO" id="GO:0016887">
    <property type="term" value="F:ATP hydrolysis activity"/>
    <property type="evidence" value="ECO:0007669"/>
    <property type="project" value="InterPro"/>
</dbReference>
<protein>
    <submittedName>
        <fullName evidence="7">Putative ABC transporter ATP-binding protein YxlF</fullName>
        <ecNumber evidence="7">3.6.3.-</ecNumber>
    </submittedName>
</protein>
<name>A0A518KDV2_9BACT</name>
<keyword evidence="7" id="KW-0378">Hydrolase</keyword>
<reference evidence="7 8" key="1">
    <citation type="submission" date="2019-02" db="EMBL/GenBank/DDBJ databases">
        <title>Deep-cultivation of Planctomycetes and their phenomic and genomic characterization uncovers novel biology.</title>
        <authorList>
            <person name="Wiegand S."/>
            <person name="Jogler M."/>
            <person name="Boedeker C."/>
            <person name="Pinto D."/>
            <person name="Vollmers J."/>
            <person name="Rivas-Marin E."/>
            <person name="Kohn T."/>
            <person name="Peeters S.H."/>
            <person name="Heuer A."/>
            <person name="Rast P."/>
            <person name="Oberbeckmann S."/>
            <person name="Bunk B."/>
            <person name="Jeske O."/>
            <person name="Meyerdierks A."/>
            <person name="Storesund J.E."/>
            <person name="Kallscheuer N."/>
            <person name="Luecker S."/>
            <person name="Lage O.M."/>
            <person name="Pohl T."/>
            <person name="Merkel B.J."/>
            <person name="Hornburger P."/>
            <person name="Mueller R.-W."/>
            <person name="Bruemmer F."/>
            <person name="Labrenz M."/>
            <person name="Spormann A.M."/>
            <person name="Op den Camp H."/>
            <person name="Overmann J."/>
            <person name="Amann R."/>
            <person name="Jetten M.S.M."/>
            <person name="Mascher T."/>
            <person name="Medema M.H."/>
            <person name="Devos D.P."/>
            <person name="Kaster A.-K."/>
            <person name="Ovreas L."/>
            <person name="Rohde M."/>
            <person name="Galperin M.Y."/>
            <person name="Jogler C."/>
        </authorList>
    </citation>
    <scope>NUCLEOTIDE SEQUENCE [LARGE SCALE GENOMIC DNA]</scope>
    <source>
        <strain evidence="7 8">Spa11</strain>
    </source>
</reference>
<evidence type="ECO:0000256" key="2">
    <source>
        <dbReference type="ARBA" id="ARBA00022448"/>
    </source>
</evidence>
<dbReference type="Proteomes" id="UP000316426">
    <property type="component" value="Chromosome"/>
</dbReference>
<dbReference type="InterPro" id="IPR017871">
    <property type="entry name" value="ABC_transporter-like_CS"/>
</dbReference>
<dbReference type="PANTHER" id="PTHR42711:SF5">
    <property type="entry name" value="ABC TRANSPORTER ATP-BINDING PROTEIN NATA"/>
    <property type="match status" value="1"/>
</dbReference>
<evidence type="ECO:0000256" key="4">
    <source>
        <dbReference type="ARBA" id="ARBA00022741"/>
    </source>
</evidence>
<dbReference type="SUPFAM" id="SSF52540">
    <property type="entry name" value="P-loop containing nucleoside triphosphate hydrolases"/>
    <property type="match status" value="1"/>
</dbReference>
<proteinExistence type="inferred from homology"/>
<dbReference type="RefSeq" id="WP_197529546.1">
    <property type="nucleotide sequence ID" value="NZ_CP036349.1"/>
</dbReference>
<keyword evidence="2" id="KW-0813">Transport</keyword>
<dbReference type="CDD" id="cd03230">
    <property type="entry name" value="ABC_DR_subfamily_A"/>
    <property type="match status" value="1"/>
</dbReference>
<dbReference type="PROSITE" id="PS50893">
    <property type="entry name" value="ABC_TRANSPORTER_2"/>
    <property type="match status" value="1"/>
</dbReference>
<gene>
    <name evidence="7" type="primary">yxlF_4</name>
    <name evidence="7" type="ORF">Spa11_41930</name>
</gene>
<dbReference type="AlphaFoldDB" id="A0A518KDV2"/>
<comment type="similarity">
    <text evidence="1">Belongs to the ABC transporter superfamily.</text>
</comment>
<dbReference type="GO" id="GO:0005524">
    <property type="term" value="F:ATP binding"/>
    <property type="evidence" value="ECO:0007669"/>
    <property type="project" value="UniProtKB-KW"/>
</dbReference>
<keyword evidence="3" id="KW-0536">Nodulation</keyword>
<dbReference type="EC" id="3.6.3.-" evidence="7"/>
<evidence type="ECO:0000313" key="8">
    <source>
        <dbReference type="Proteomes" id="UP000316426"/>
    </source>
</evidence>
<keyword evidence="8" id="KW-1185">Reference proteome</keyword>
<dbReference type="SMART" id="SM00382">
    <property type="entry name" value="AAA"/>
    <property type="match status" value="1"/>
</dbReference>
<dbReference type="Pfam" id="PF00005">
    <property type="entry name" value="ABC_tran"/>
    <property type="match status" value="1"/>
</dbReference>
<evidence type="ECO:0000256" key="3">
    <source>
        <dbReference type="ARBA" id="ARBA00022458"/>
    </source>
</evidence>
<evidence type="ECO:0000256" key="5">
    <source>
        <dbReference type="ARBA" id="ARBA00022840"/>
    </source>
</evidence>
<accession>A0A518KDV2</accession>
<organism evidence="7 8">
    <name type="scientific">Botrimarina mediterranea</name>
    <dbReference type="NCBI Taxonomy" id="2528022"/>
    <lineage>
        <taxon>Bacteria</taxon>
        <taxon>Pseudomonadati</taxon>
        <taxon>Planctomycetota</taxon>
        <taxon>Planctomycetia</taxon>
        <taxon>Pirellulales</taxon>
        <taxon>Lacipirellulaceae</taxon>
        <taxon>Botrimarina</taxon>
    </lineage>
</organism>